<organism evidence="10 11">
    <name type="scientific">Phytoactinopolyspora halotolerans</name>
    <dbReference type="NCBI Taxonomy" id="1981512"/>
    <lineage>
        <taxon>Bacteria</taxon>
        <taxon>Bacillati</taxon>
        <taxon>Actinomycetota</taxon>
        <taxon>Actinomycetes</taxon>
        <taxon>Jiangellales</taxon>
        <taxon>Jiangellaceae</taxon>
        <taxon>Phytoactinopolyspora</taxon>
    </lineage>
</organism>
<dbReference type="Gene3D" id="1.10.3720.10">
    <property type="entry name" value="MetI-like"/>
    <property type="match status" value="1"/>
</dbReference>
<dbReference type="GO" id="GO:0005886">
    <property type="term" value="C:plasma membrane"/>
    <property type="evidence" value="ECO:0007669"/>
    <property type="project" value="UniProtKB-SubCell"/>
</dbReference>
<evidence type="ECO:0000256" key="6">
    <source>
        <dbReference type="ARBA" id="ARBA00023136"/>
    </source>
</evidence>
<evidence type="ECO:0000256" key="2">
    <source>
        <dbReference type="ARBA" id="ARBA00022448"/>
    </source>
</evidence>
<reference evidence="10 11" key="1">
    <citation type="submission" date="2020-02" db="EMBL/GenBank/DDBJ databases">
        <authorList>
            <person name="Li X.-J."/>
            <person name="Han X.-M."/>
        </authorList>
    </citation>
    <scope>NUCLEOTIDE SEQUENCE [LARGE SCALE GENOMIC DNA]</scope>
    <source>
        <strain evidence="10 11">CCTCC AB 2017055</strain>
    </source>
</reference>
<evidence type="ECO:0000256" key="1">
    <source>
        <dbReference type="ARBA" id="ARBA00004651"/>
    </source>
</evidence>
<keyword evidence="5 7" id="KW-1133">Transmembrane helix</keyword>
<sequence>MALLTNQRSRRRSGARRRSARHDAATAERGSGRPRRRLGRLVVWVLLVGLSLLYAYPFFWMVMTSLTLRENIFAQQIVPDPVAWVNYAELFENSLIWDWLLNSVIITGTQVVVGTFVSILIAYGFARFEFPGRRVLFIVLLATMMLPIHITIVPLFVMFRDWGWLDTLLPFVVPPFLGEAAFSGGAFGIFLLRQFMMTLPRELDEAAKLDGAGSWRTLWLILVPLCKPAIATVAVFAFLGTWNDFFAPFILLTSPEKLTMAVGMQFYKTDEASEVHLLMGMGVLNILPIVLVFFVAQKYFVRGIALTGLKG</sequence>
<dbReference type="InterPro" id="IPR035906">
    <property type="entry name" value="MetI-like_sf"/>
</dbReference>
<feature type="region of interest" description="Disordered" evidence="8">
    <location>
        <begin position="1"/>
        <end position="31"/>
    </location>
</feature>
<dbReference type="EMBL" id="JAAGOA010000019">
    <property type="protein sequence ID" value="NEE03131.1"/>
    <property type="molecule type" value="Genomic_DNA"/>
</dbReference>
<dbReference type="AlphaFoldDB" id="A0A6L9SF43"/>
<feature type="transmembrane region" description="Helical" evidence="7">
    <location>
        <begin position="99"/>
        <end position="123"/>
    </location>
</feature>
<dbReference type="Proteomes" id="UP000475214">
    <property type="component" value="Unassembled WGS sequence"/>
</dbReference>
<comment type="similarity">
    <text evidence="7">Belongs to the binding-protein-dependent transport system permease family.</text>
</comment>
<keyword evidence="3" id="KW-1003">Cell membrane</keyword>
<dbReference type="InterPro" id="IPR000515">
    <property type="entry name" value="MetI-like"/>
</dbReference>
<dbReference type="SUPFAM" id="SSF161098">
    <property type="entry name" value="MetI-like"/>
    <property type="match status" value="1"/>
</dbReference>
<keyword evidence="4 7" id="KW-0812">Transmembrane</keyword>
<name>A0A6L9SF43_9ACTN</name>
<keyword evidence="11" id="KW-1185">Reference proteome</keyword>
<feature type="domain" description="ABC transmembrane type-1" evidence="9">
    <location>
        <begin position="100"/>
        <end position="296"/>
    </location>
</feature>
<feature type="transmembrane region" description="Helical" evidence="7">
    <location>
        <begin position="135"/>
        <end position="159"/>
    </location>
</feature>
<proteinExistence type="inferred from homology"/>
<evidence type="ECO:0000256" key="4">
    <source>
        <dbReference type="ARBA" id="ARBA00022692"/>
    </source>
</evidence>
<dbReference type="GO" id="GO:0055085">
    <property type="term" value="P:transmembrane transport"/>
    <property type="evidence" value="ECO:0007669"/>
    <property type="project" value="InterPro"/>
</dbReference>
<dbReference type="CDD" id="cd06261">
    <property type="entry name" value="TM_PBP2"/>
    <property type="match status" value="1"/>
</dbReference>
<accession>A0A6L9SF43</accession>
<feature type="transmembrane region" description="Helical" evidence="7">
    <location>
        <begin position="41"/>
        <end position="63"/>
    </location>
</feature>
<evidence type="ECO:0000259" key="9">
    <source>
        <dbReference type="PROSITE" id="PS50928"/>
    </source>
</evidence>
<feature type="compositionally biased region" description="Basic residues" evidence="8">
    <location>
        <begin position="8"/>
        <end position="20"/>
    </location>
</feature>
<feature type="transmembrane region" description="Helical" evidence="7">
    <location>
        <begin position="218"/>
        <end position="239"/>
    </location>
</feature>
<evidence type="ECO:0000256" key="8">
    <source>
        <dbReference type="SAM" id="MobiDB-lite"/>
    </source>
</evidence>
<evidence type="ECO:0000256" key="5">
    <source>
        <dbReference type="ARBA" id="ARBA00022989"/>
    </source>
</evidence>
<dbReference type="PANTHER" id="PTHR43744:SF8">
    <property type="entry name" value="SN-GLYCEROL-3-PHOSPHATE TRANSPORT SYSTEM PERMEASE PROTEIN UGPE"/>
    <property type="match status" value="1"/>
</dbReference>
<evidence type="ECO:0000313" key="10">
    <source>
        <dbReference type="EMBL" id="NEE03131.1"/>
    </source>
</evidence>
<keyword evidence="6 7" id="KW-0472">Membrane</keyword>
<gene>
    <name evidence="10" type="ORF">G1H10_23480</name>
</gene>
<evidence type="ECO:0000313" key="11">
    <source>
        <dbReference type="Proteomes" id="UP000475214"/>
    </source>
</evidence>
<dbReference type="Pfam" id="PF00528">
    <property type="entry name" value="BPD_transp_1"/>
    <property type="match status" value="1"/>
</dbReference>
<dbReference type="RefSeq" id="WP_163742402.1">
    <property type="nucleotide sequence ID" value="NZ_JAAGOA010000019.1"/>
</dbReference>
<feature type="transmembrane region" description="Helical" evidence="7">
    <location>
        <begin position="275"/>
        <end position="296"/>
    </location>
</feature>
<comment type="caution">
    <text evidence="10">The sequence shown here is derived from an EMBL/GenBank/DDBJ whole genome shotgun (WGS) entry which is preliminary data.</text>
</comment>
<dbReference type="PANTHER" id="PTHR43744">
    <property type="entry name" value="ABC TRANSPORTER PERMEASE PROTEIN MG189-RELATED-RELATED"/>
    <property type="match status" value="1"/>
</dbReference>
<evidence type="ECO:0000256" key="3">
    <source>
        <dbReference type="ARBA" id="ARBA00022475"/>
    </source>
</evidence>
<dbReference type="PROSITE" id="PS50928">
    <property type="entry name" value="ABC_TM1"/>
    <property type="match status" value="1"/>
</dbReference>
<keyword evidence="2 7" id="KW-0813">Transport</keyword>
<evidence type="ECO:0000256" key="7">
    <source>
        <dbReference type="RuleBase" id="RU363032"/>
    </source>
</evidence>
<feature type="transmembrane region" description="Helical" evidence="7">
    <location>
        <begin position="171"/>
        <end position="192"/>
    </location>
</feature>
<comment type="subcellular location">
    <subcellularLocation>
        <location evidence="1 7">Cell membrane</location>
        <topology evidence="1 7">Multi-pass membrane protein</topology>
    </subcellularLocation>
</comment>
<protein>
    <submittedName>
        <fullName evidence="10">Carbohydrate ABC transporter permease</fullName>
    </submittedName>
</protein>